<dbReference type="Pfam" id="PF00535">
    <property type="entry name" value="Glycos_transf_2"/>
    <property type="match status" value="1"/>
</dbReference>
<dbReference type="InterPro" id="IPR001173">
    <property type="entry name" value="Glyco_trans_2-like"/>
</dbReference>
<evidence type="ECO:0000313" key="2">
    <source>
        <dbReference type="EMBL" id="SPD85136.1"/>
    </source>
</evidence>
<dbReference type="SUPFAM" id="SSF53756">
    <property type="entry name" value="UDP-Glycosyltransferase/glycogen phosphorylase"/>
    <property type="match status" value="1"/>
</dbReference>
<dbReference type="RefSeq" id="WP_158680743.1">
    <property type="nucleotide sequence ID" value="NZ_BAAAGO010000016.1"/>
</dbReference>
<dbReference type="InterPro" id="IPR029044">
    <property type="entry name" value="Nucleotide-diphossugar_trans"/>
</dbReference>
<sequence>MDQRPTAGRSLRVLRVAHHGVVTAWRERERELIRRGVDLTLVSAMRWNEGGRDVELDFGADGFVRGVGTLGTHPNGFLYDPRALWRFLGQGWDLIDLHEEPCALATAEILAMMRLRRNRTPVVLYSAQNIHKRYPPPIRWFERTALRVAEGAYVCNVEAGRILQDKGLRHRPWLIGLGTDLSVFRPGPHDAPRSPLRVGYSGRLETYKGVDVLLRAMAHLADAELSIAGEGPQRSHLVELAATLGIEQRVTFLGHLGADLPAFYRGLDVLAVPSLPTKSWLEQFGRVVVEGMASGVPVVASRSGALPDVVGEAGVLVEPGDPKKLADGIGLLRDRDRWAALRAAGLEHCRQYSWKAVAVQQRAFYDSVLEPAAARSDPEVVIVAYGPPDALRDALTPLASWSITVVDNSSLPATRSLVEGAGGHYIDAGANLGFGAAVNRALASLRERGLDGADVLLLNPDATIEASAIHALAEALHEQPGIACVAPRQTEPGRSRADLVQWPFPTPLGAWLIALGLGRLDRRPGFVIGSILLLNRDAIDDVGSFDERFFLYAEETDWQKRAVEAGWRIRYFPQVTGTHVGAGTSTDETVRSTLFHSSQLAYMRKHYGVLGSVATRAAVVVGSLLRVVAGRGETRKAALWRLRFYLRPGVPGRIPRGGNV</sequence>
<accession>A0A2N9JCF7</accession>
<dbReference type="CDD" id="cd03801">
    <property type="entry name" value="GT4_PimA-like"/>
    <property type="match status" value="1"/>
</dbReference>
<proteinExistence type="predicted"/>
<keyword evidence="3" id="KW-1185">Reference proteome</keyword>
<dbReference type="EMBL" id="LT985188">
    <property type="protein sequence ID" value="SPD85136.1"/>
    <property type="molecule type" value="Genomic_DNA"/>
</dbReference>
<reference evidence="2 3" key="1">
    <citation type="submission" date="2018-02" db="EMBL/GenBank/DDBJ databases">
        <authorList>
            <person name="Cohen D.B."/>
            <person name="Kent A.D."/>
        </authorList>
    </citation>
    <scope>NUCLEOTIDE SEQUENCE [LARGE SCALE GENOMIC DNA]</scope>
    <source>
        <strain evidence="2">1</strain>
    </source>
</reference>
<dbReference type="Pfam" id="PF13692">
    <property type="entry name" value="Glyco_trans_1_4"/>
    <property type="match status" value="1"/>
</dbReference>
<dbReference type="KEGG" id="mgg:MPLG2_0100"/>
<dbReference type="Gene3D" id="3.90.550.10">
    <property type="entry name" value="Spore Coat Polysaccharide Biosynthesis Protein SpsA, Chain A"/>
    <property type="match status" value="1"/>
</dbReference>
<dbReference type="Proteomes" id="UP000238164">
    <property type="component" value="Chromosome 1"/>
</dbReference>
<dbReference type="InterPro" id="IPR050194">
    <property type="entry name" value="Glycosyltransferase_grp1"/>
</dbReference>
<gene>
    <name evidence="2" type="ORF">MPLG2_0100</name>
</gene>
<evidence type="ECO:0000259" key="1">
    <source>
        <dbReference type="Pfam" id="PF00535"/>
    </source>
</evidence>
<dbReference type="Gene3D" id="3.40.50.2000">
    <property type="entry name" value="Glycogen Phosphorylase B"/>
    <property type="match status" value="2"/>
</dbReference>
<evidence type="ECO:0000313" key="3">
    <source>
        <dbReference type="Proteomes" id="UP000238164"/>
    </source>
</evidence>
<dbReference type="OrthoDB" id="9771846at2"/>
<dbReference type="GO" id="GO:0016758">
    <property type="term" value="F:hexosyltransferase activity"/>
    <property type="evidence" value="ECO:0007669"/>
    <property type="project" value="TreeGrafter"/>
</dbReference>
<protein>
    <recommendedName>
        <fullName evidence="1">Glycosyltransferase 2-like domain-containing protein</fullName>
    </recommendedName>
</protein>
<dbReference type="PANTHER" id="PTHR45947:SF3">
    <property type="entry name" value="SULFOQUINOVOSYL TRANSFERASE SQD2"/>
    <property type="match status" value="1"/>
</dbReference>
<dbReference type="PANTHER" id="PTHR45947">
    <property type="entry name" value="SULFOQUINOVOSYL TRANSFERASE SQD2"/>
    <property type="match status" value="1"/>
</dbReference>
<feature type="domain" description="Glycosyltransferase 2-like" evidence="1">
    <location>
        <begin position="380"/>
        <end position="541"/>
    </location>
</feature>
<dbReference type="SUPFAM" id="SSF53448">
    <property type="entry name" value="Nucleotide-diphospho-sugar transferases"/>
    <property type="match status" value="1"/>
</dbReference>
<name>A0A2N9JCF7_9ACTN</name>
<dbReference type="AlphaFoldDB" id="A0A2N9JCF7"/>
<organism evidence="2 3">
    <name type="scientific">Micropruina glycogenica</name>
    <dbReference type="NCBI Taxonomy" id="75385"/>
    <lineage>
        <taxon>Bacteria</taxon>
        <taxon>Bacillati</taxon>
        <taxon>Actinomycetota</taxon>
        <taxon>Actinomycetes</taxon>
        <taxon>Propionibacteriales</taxon>
        <taxon>Nocardioidaceae</taxon>
        <taxon>Micropruina</taxon>
    </lineage>
</organism>